<organism evidence="2 3">
    <name type="scientific">Georgenia satyanarayanai</name>
    <dbReference type="NCBI Taxonomy" id="860221"/>
    <lineage>
        <taxon>Bacteria</taxon>
        <taxon>Bacillati</taxon>
        <taxon>Actinomycetota</taxon>
        <taxon>Actinomycetes</taxon>
        <taxon>Micrococcales</taxon>
        <taxon>Bogoriellaceae</taxon>
        <taxon>Georgenia</taxon>
    </lineage>
</organism>
<accession>A0A2Y9BZX6</accession>
<reference evidence="2 3" key="1">
    <citation type="submission" date="2016-10" db="EMBL/GenBank/DDBJ databases">
        <authorList>
            <person name="Cai Z."/>
        </authorList>
    </citation>
    <scope>NUCLEOTIDE SEQUENCE [LARGE SCALE GENOMIC DNA]</scope>
    <source>
        <strain evidence="2 3">CGMCC 1.10826</strain>
    </source>
</reference>
<evidence type="ECO:0000313" key="2">
    <source>
        <dbReference type="EMBL" id="SSA45142.1"/>
    </source>
</evidence>
<dbReference type="EMBL" id="UETB01000012">
    <property type="protein sequence ID" value="SSA45142.1"/>
    <property type="molecule type" value="Genomic_DNA"/>
</dbReference>
<gene>
    <name evidence="1" type="ORF">SAMN05216184_1111</name>
    <name evidence="2" type="ORF">SAMN05216184_1121</name>
</gene>
<feature type="non-terminal residue" evidence="2">
    <location>
        <position position="1"/>
    </location>
</feature>
<name>A0A2Y9BZX6_9MICO</name>
<dbReference type="EMBL" id="UETB01000011">
    <property type="protein sequence ID" value="SSA44926.1"/>
    <property type="molecule type" value="Genomic_DNA"/>
</dbReference>
<protein>
    <submittedName>
        <fullName evidence="2">Uncharacterized protein</fullName>
    </submittedName>
</protein>
<evidence type="ECO:0000313" key="1">
    <source>
        <dbReference type="EMBL" id="SSA44926.1"/>
    </source>
</evidence>
<dbReference type="Proteomes" id="UP000250222">
    <property type="component" value="Unassembled WGS sequence"/>
</dbReference>
<proteinExistence type="predicted"/>
<sequence>STIERGKRRDDDLAHRYRQWLLAA</sequence>
<evidence type="ECO:0000313" key="3">
    <source>
        <dbReference type="Proteomes" id="UP000250222"/>
    </source>
</evidence>
<dbReference type="AlphaFoldDB" id="A0A2Y9BZX6"/>
<keyword evidence="3" id="KW-1185">Reference proteome</keyword>